<dbReference type="Proteomes" id="UP001565220">
    <property type="component" value="Unassembled WGS sequence"/>
</dbReference>
<feature type="transmembrane region" description="Helical" evidence="1">
    <location>
        <begin position="32"/>
        <end position="49"/>
    </location>
</feature>
<feature type="transmembrane region" description="Helical" evidence="1">
    <location>
        <begin position="207"/>
        <end position="227"/>
    </location>
</feature>
<protein>
    <recommendedName>
        <fullName evidence="4">O-antigen ligase domain-containing protein</fullName>
    </recommendedName>
</protein>
<dbReference type="EMBL" id="JBGFFE010000030">
    <property type="protein sequence ID" value="MEY8764811.1"/>
    <property type="molecule type" value="Genomic_DNA"/>
</dbReference>
<evidence type="ECO:0000256" key="1">
    <source>
        <dbReference type="SAM" id="Phobius"/>
    </source>
</evidence>
<evidence type="ECO:0008006" key="4">
    <source>
        <dbReference type="Google" id="ProtNLM"/>
    </source>
</evidence>
<keyword evidence="1" id="KW-0472">Membrane</keyword>
<keyword evidence="3" id="KW-1185">Reference proteome</keyword>
<accession>A0ABV4E0X9</accession>
<feature type="transmembrane region" description="Helical" evidence="1">
    <location>
        <begin position="80"/>
        <end position="101"/>
    </location>
</feature>
<feature type="transmembrane region" description="Helical" evidence="1">
    <location>
        <begin position="146"/>
        <end position="162"/>
    </location>
</feature>
<evidence type="ECO:0000313" key="2">
    <source>
        <dbReference type="EMBL" id="MEY8764811.1"/>
    </source>
</evidence>
<feature type="transmembrane region" description="Helical" evidence="1">
    <location>
        <begin position="6"/>
        <end position="25"/>
    </location>
</feature>
<feature type="transmembrane region" description="Helical" evidence="1">
    <location>
        <begin position="55"/>
        <end position="73"/>
    </location>
</feature>
<gene>
    <name evidence="2" type="ORF">AB8S09_14410</name>
</gene>
<organism evidence="2 3">
    <name type="scientific">Clostridium lapidicellarium</name>
    <dbReference type="NCBI Taxonomy" id="3240931"/>
    <lineage>
        <taxon>Bacteria</taxon>
        <taxon>Bacillati</taxon>
        <taxon>Bacillota</taxon>
        <taxon>Clostridia</taxon>
        <taxon>Eubacteriales</taxon>
        <taxon>Clostridiaceae</taxon>
        <taxon>Clostridium</taxon>
    </lineage>
</organism>
<feature type="transmembrane region" description="Helical" evidence="1">
    <location>
        <begin position="334"/>
        <end position="353"/>
    </location>
</feature>
<keyword evidence="1" id="KW-1133">Transmembrane helix</keyword>
<sequence length="370" mass="43433">MSPYVNNFTIYIYWFIPFLDIFYLLYLLKGRYNKRIVLLVYLFLLFLIFKKDYITALKIVSIISTILYLFYLKKYNLFKLLYTFMFLNIFIAIIQFVFLYVNPNISNLLGPTNISNLVWGKYATPTFTNFYTIFLFPRVSGWSREAGFFASLLGITYIIYLSDKNKKIKKLKSLSNNFLFIVGFIISLSKASISIIGIGLIIKLKRILNKIPLFLGVILFLFVVIFISNKFLLNMYYDPSNASIVHRISGYTIMSKMPITELFLGKENMEDISIFNEYPFLSYISQYKQFAGLPNTIIHEGLITFIFYIILLYLLKVRFSGFLIITLITATTDYFTATSFVVLGYFYVLNSIFTKNDITKKRKKLRIIWK</sequence>
<evidence type="ECO:0000313" key="3">
    <source>
        <dbReference type="Proteomes" id="UP001565220"/>
    </source>
</evidence>
<proteinExistence type="predicted"/>
<keyword evidence="1" id="KW-0812">Transmembrane</keyword>
<feature type="transmembrane region" description="Helical" evidence="1">
    <location>
        <begin position="174"/>
        <end position="201"/>
    </location>
</feature>
<name>A0ABV4E0X9_9CLOT</name>
<comment type="caution">
    <text evidence="2">The sequence shown here is derived from an EMBL/GenBank/DDBJ whole genome shotgun (WGS) entry which is preliminary data.</text>
</comment>
<reference evidence="2 3" key="1">
    <citation type="submission" date="2024-08" db="EMBL/GenBank/DDBJ databases">
        <title>Clostridium lapicellarii sp. nov., and Clostridium renhuaiense sp. nov., two species isolated from the mud in a fermentation cellar used for producing sauce-flavour Chinese liquors.</title>
        <authorList>
            <person name="Yang F."/>
            <person name="Wang H."/>
            <person name="Chen L.Q."/>
            <person name="Zhou N."/>
            <person name="Lu J.J."/>
            <person name="Pu X.X."/>
            <person name="Wan B."/>
            <person name="Wang L."/>
            <person name="Liu S.J."/>
        </authorList>
    </citation>
    <scope>NUCLEOTIDE SEQUENCE [LARGE SCALE GENOMIC DNA]</scope>
    <source>
        <strain evidence="2 3">MT-113</strain>
    </source>
</reference>